<evidence type="ECO:0000256" key="8">
    <source>
        <dbReference type="ARBA" id="ARBA00023242"/>
    </source>
</evidence>
<dbReference type="InterPro" id="IPR051236">
    <property type="entry name" value="HAT_RTT109-like"/>
</dbReference>
<comment type="catalytic activity">
    <reaction evidence="9">
        <text>L-lysyl-[histone] + acetyl-CoA = N(6)-acetyl-L-lysyl-[histone] + CoA + H(+)</text>
        <dbReference type="Rhea" id="RHEA:21992"/>
        <dbReference type="Rhea" id="RHEA-COMP:9845"/>
        <dbReference type="Rhea" id="RHEA-COMP:11338"/>
        <dbReference type="ChEBI" id="CHEBI:15378"/>
        <dbReference type="ChEBI" id="CHEBI:29969"/>
        <dbReference type="ChEBI" id="CHEBI:57287"/>
        <dbReference type="ChEBI" id="CHEBI:57288"/>
        <dbReference type="ChEBI" id="CHEBI:61930"/>
        <dbReference type="EC" id="2.3.1.48"/>
    </reaction>
    <physiologicalReaction direction="left-to-right" evidence="9">
        <dbReference type="Rhea" id="RHEA:21993"/>
    </physiologicalReaction>
</comment>
<feature type="region of interest" description="Disordered" evidence="10">
    <location>
        <begin position="514"/>
        <end position="547"/>
    </location>
</feature>
<dbReference type="InterPro" id="IPR016849">
    <property type="entry name" value="Rtt109"/>
</dbReference>
<keyword evidence="7" id="KW-0804">Transcription</keyword>
<dbReference type="PANTHER" id="PTHR31571:SF2">
    <property type="entry name" value="HISTONE ACETYLTRANSFERASE RTT109"/>
    <property type="match status" value="1"/>
</dbReference>
<evidence type="ECO:0000256" key="2">
    <source>
        <dbReference type="ARBA" id="ARBA00013184"/>
    </source>
</evidence>
<dbReference type="EMBL" id="JAVRRF010000002">
    <property type="protein sequence ID" value="KAK5067699.1"/>
    <property type="molecule type" value="Genomic_DNA"/>
</dbReference>
<feature type="region of interest" description="Disordered" evidence="10">
    <location>
        <begin position="395"/>
        <end position="415"/>
    </location>
</feature>
<evidence type="ECO:0000313" key="11">
    <source>
        <dbReference type="EMBL" id="KAK5067699.1"/>
    </source>
</evidence>
<keyword evidence="6" id="KW-0805">Transcription regulation</keyword>
<keyword evidence="12" id="KW-1185">Reference proteome</keyword>
<name>A0ABR0JPI0_9EURO</name>
<dbReference type="PROSITE" id="PS51728">
    <property type="entry name" value="RTT109_HAT"/>
    <property type="match status" value="1"/>
</dbReference>
<accession>A0ABR0JPI0</accession>
<proteinExistence type="predicted"/>
<evidence type="ECO:0000256" key="7">
    <source>
        <dbReference type="ARBA" id="ARBA00023163"/>
    </source>
</evidence>
<evidence type="ECO:0000313" key="12">
    <source>
        <dbReference type="Proteomes" id="UP001345691"/>
    </source>
</evidence>
<dbReference type="PANTHER" id="PTHR31571">
    <property type="entry name" value="ALTERED INHERITANCE OF MITOCHONDRIA PROTEIN 6"/>
    <property type="match status" value="1"/>
</dbReference>
<comment type="caution">
    <text evidence="11">The sequence shown here is derived from an EMBL/GenBank/DDBJ whole genome shotgun (WGS) entry which is preliminary data.</text>
</comment>
<reference evidence="11 12" key="1">
    <citation type="submission" date="2023-08" db="EMBL/GenBank/DDBJ databases">
        <title>Black Yeasts Isolated from many extreme environments.</title>
        <authorList>
            <person name="Coleine C."/>
            <person name="Stajich J.E."/>
            <person name="Selbmann L."/>
        </authorList>
    </citation>
    <scope>NUCLEOTIDE SEQUENCE [LARGE SCALE GENOMIC DNA]</scope>
    <source>
        <strain evidence="11 12">CCFEE 6328</strain>
    </source>
</reference>
<evidence type="ECO:0000256" key="5">
    <source>
        <dbReference type="ARBA" id="ARBA00022990"/>
    </source>
</evidence>
<keyword evidence="5" id="KW-0007">Acetylation</keyword>
<feature type="region of interest" description="Disordered" evidence="10">
    <location>
        <begin position="346"/>
        <end position="365"/>
    </location>
</feature>
<dbReference type="InterPro" id="IPR013178">
    <property type="entry name" value="Histone_AcTrfase_Rtt109/CBP"/>
</dbReference>
<evidence type="ECO:0000256" key="3">
    <source>
        <dbReference type="ARBA" id="ARBA00022679"/>
    </source>
</evidence>
<evidence type="ECO:0000256" key="1">
    <source>
        <dbReference type="ARBA" id="ARBA00004123"/>
    </source>
</evidence>
<dbReference type="SMART" id="SM01250">
    <property type="entry name" value="KAT11"/>
    <property type="match status" value="1"/>
</dbReference>
<keyword evidence="8" id="KW-0539">Nucleus</keyword>
<dbReference type="Pfam" id="PF08214">
    <property type="entry name" value="HAT_KAT11"/>
    <property type="match status" value="1"/>
</dbReference>
<comment type="subcellular location">
    <subcellularLocation>
        <location evidence="1">Nucleus</location>
    </subcellularLocation>
</comment>
<dbReference type="Proteomes" id="UP001345691">
    <property type="component" value="Unassembled WGS sequence"/>
</dbReference>
<evidence type="ECO:0000256" key="10">
    <source>
        <dbReference type="SAM" id="MobiDB-lite"/>
    </source>
</evidence>
<dbReference type="EC" id="2.3.1.48" evidence="2"/>
<sequence>MKRVCSRGPYRRANHAVMVSASLQARLSAALPQGVDVVAYHLSTLPTSTSALFAPLPGQSEEATYCESHFLAISSPDHDNVKEVLVFAIEILIFTTQNLTTVFVSKADSSGFSSRLNAPKQSPSVVAAVTSNFIDYLLEPRLGTFRVILSLFARSQNQYLFPGSIENAGKHVLDDRQLIKWWCRVADKVLRLHGDHTAPPFRSTAHLVVPGCDKAETRAFFPPSSRQDLSSDPKWINSFPVELLVADTSKPPRHLVPRFPDDPKSRFLDDLDGEFMDENGHWRSVKSLDQFWEMMSYRQECSAGRLVGFLWLVFSQGQTNHASLADLDQVSHAGNALAALAQGSLPTPGNSQVGENGDVQPQPQPLSELKIIGEPTSPPLSSPIQRVHEELPNGLADESTARASSVGVGGAAYKEPPHELSQQYKETQGEIVLDVAKYQTLMDYLLQTDFAGEELAAANTKSWIQKALELSSVPTFGMPIHGDHVAAQSAEVEKSSLPQVNVLTGIRKKRKAETMDNSTAALDTMPQPSVPAVNTLSTGLLRKKPKG</sequence>
<evidence type="ECO:0000256" key="6">
    <source>
        <dbReference type="ARBA" id="ARBA00023015"/>
    </source>
</evidence>
<keyword evidence="4" id="KW-0227">DNA damage</keyword>
<protein>
    <recommendedName>
        <fullName evidence="2">histone acetyltransferase</fullName>
        <ecNumber evidence="2">2.3.1.48</ecNumber>
    </recommendedName>
</protein>
<organism evidence="11 12">
    <name type="scientific">Exophiala sideris</name>
    <dbReference type="NCBI Taxonomy" id="1016849"/>
    <lineage>
        <taxon>Eukaryota</taxon>
        <taxon>Fungi</taxon>
        <taxon>Dikarya</taxon>
        <taxon>Ascomycota</taxon>
        <taxon>Pezizomycotina</taxon>
        <taxon>Eurotiomycetes</taxon>
        <taxon>Chaetothyriomycetidae</taxon>
        <taxon>Chaetothyriales</taxon>
        <taxon>Herpotrichiellaceae</taxon>
        <taxon>Exophiala</taxon>
    </lineage>
</organism>
<gene>
    <name evidence="11" type="ORF">LTR69_001688</name>
</gene>
<evidence type="ECO:0000256" key="4">
    <source>
        <dbReference type="ARBA" id="ARBA00022763"/>
    </source>
</evidence>
<evidence type="ECO:0000256" key="9">
    <source>
        <dbReference type="ARBA" id="ARBA00048940"/>
    </source>
</evidence>
<keyword evidence="3" id="KW-0808">Transferase</keyword>